<name>A0A815WE77_ADIRI</name>
<dbReference type="GO" id="GO:0003677">
    <property type="term" value="F:DNA binding"/>
    <property type="evidence" value="ECO:0007669"/>
    <property type="project" value="InterPro"/>
</dbReference>
<evidence type="ECO:0000256" key="4">
    <source>
        <dbReference type="PROSITE-ProRule" id="PRU00027"/>
    </source>
</evidence>
<dbReference type="Pfam" id="PF02892">
    <property type="entry name" value="zf-BED"/>
    <property type="match status" value="1"/>
</dbReference>
<keyword evidence="6" id="KW-0812">Transmembrane</keyword>
<keyword evidence="6" id="KW-1133">Transmembrane helix</keyword>
<dbReference type="SUPFAM" id="SSF57667">
    <property type="entry name" value="beta-beta-alpha zinc fingers"/>
    <property type="match status" value="1"/>
</dbReference>
<feature type="transmembrane region" description="Helical" evidence="6">
    <location>
        <begin position="198"/>
        <end position="216"/>
    </location>
</feature>
<dbReference type="InterPro" id="IPR036236">
    <property type="entry name" value="Znf_C2H2_sf"/>
</dbReference>
<protein>
    <recommendedName>
        <fullName evidence="7">BED-type domain-containing protein</fullName>
    </recommendedName>
</protein>
<evidence type="ECO:0000256" key="2">
    <source>
        <dbReference type="ARBA" id="ARBA00022771"/>
    </source>
</evidence>
<dbReference type="SMART" id="SM00614">
    <property type="entry name" value="ZnF_BED"/>
    <property type="match status" value="1"/>
</dbReference>
<feature type="region of interest" description="Disordered" evidence="5">
    <location>
        <begin position="47"/>
        <end position="75"/>
    </location>
</feature>
<proteinExistence type="predicted"/>
<dbReference type="InterPro" id="IPR003656">
    <property type="entry name" value="Znf_BED"/>
</dbReference>
<keyword evidence="2 4" id="KW-0863">Zinc-finger</keyword>
<evidence type="ECO:0000259" key="7">
    <source>
        <dbReference type="PROSITE" id="PS50808"/>
    </source>
</evidence>
<keyword evidence="6" id="KW-0472">Membrane</keyword>
<keyword evidence="3" id="KW-0862">Zinc</keyword>
<evidence type="ECO:0000256" key="1">
    <source>
        <dbReference type="ARBA" id="ARBA00022723"/>
    </source>
</evidence>
<feature type="domain" description="BED-type" evidence="7">
    <location>
        <begin position="79"/>
        <end position="123"/>
    </location>
</feature>
<dbReference type="OrthoDB" id="10064488at2759"/>
<organism evidence="8 9">
    <name type="scientific">Adineta ricciae</name>
    <name type="common">Rotifer</name>
    <dbReference type="NCBI Taxonomy" id="249248"/>
    <lineage>
        <taxon>Eukaryota</taxon>
        <taxon>Metazoa</taxon>
        <taxon>Spiralia</taxon>
        <taxon>Gnathifera</taxon>
        <taxon>Rotifera</taxon>
        <taxon>Eurotatoria</taxon>
        <taxon>Bdelloidea</taxon>
        <taxon>Adinetida</taxon>
        <taxon>Adinetidae</taxon>
        <taxon>Adineta</taxon>
    </lineage>
</organism>
<feature type="region of interest" description="Disordered" evidence="5">
    <location>
        <begin position="21"/>
        <end position="40"/>
    </location>
</feature>
<dbReference type="GO" id="GO:0008270">
    <property type="term" value="F:zinc ion binding"/>
    <property type="evidence" value="ECO:0007669"/>
    <property type="project" value="UniProtKB-KW"/>
</dbReference>
<evidence type="ECO:0000256" key="3">
    <source>
        <dbReference type="ARBA" id="ARBA00022833"/>
    </source>
</evidence>
<reference evidence="8" key="1">
    <citation type="submission" date="2021-02" db="EMBL/GenBank/DDBJ databases">
        <authorList>
            <person name="Nowell W R."/>
        </authorList>
    </citation>
    <scope>NUCLEOTIDE SEQUENCE</scope>
</reference>
<dbReference type="PROSITE" id="PS50808">
    <property type="entry name" value="ZF_BED"/>
    <property type="match status" value="1"/>
</dbReference>
<gene>
    <name evidence="8" type="ORF">EDS130_LOCUS45415</name>
</gene>
<keyword evidence="1" id="KW-0479">Metal-binding</keyword>
<accession>A0A815WE77</accession>
<evidence type="ECO:0000313" key="8">
    <source>
        <dbReference type="EMBL" id="CAF1542372.1"/>
    </source>
</evidence>
<dbReference type="EMBL" id="CAJNOJ010001099">
    <property type="protein sequence ID" value="CAF1542372.1"/>
    <property type="molecule type" value="Genomic_DNA"/>
</dbReference>
<comment type="caution">
    <text evidence="8">The sequence shown here is derived from an EMBL/GenBank/DDBJ whole genome shotgun (WGS) entry which is preliminary data.</text>
</comment>
<sequence length="219" mass="23891">MTRTRQARGVQHATVTNSISASTYDGLDEDIDGNGIENDQTMDEGQVEHDVSMTEEEEVNDGIGAGHGGTDNTQEGAKKLKSNVWQYAEKLKNGMAKCLKCKTRIKTTNGATSTLRKHLIKEHRLTHLTLLPASRPKPTSNNSVTREKKNRLDYLATVAIIEDGRTFGDLRKSGITKFLDEAISDLCGLGGLFDLYDIVVYVVLVILVVLVVFGGLGGL</sequence>
<evidence type="ECO:0000313" key="9">
    <source>
        <dbReference type="Proteomes" id="UP000663852"/>
    </source>
</evidence>
<evidence type="ECO:0000256" key="5">
    <source>
        <dbReference type="SAM" id="MobiDB-lite"/>
    </source>
</evidence>
<dbReference type="AlphaFoldDB" id="A0A815WE77"/>
<dbReference type="Proteomes" id="UP000663852">
    <property type="component" value="Unassembled WGS sequence"/>
</dbReference>
<evidence type="ECO:0000256" key="6">
    <source>
        <dbReference type="SAM" id="Phobius"/>
    </source>
</evidence>